<dbReference type="GO" id="GO:0000177">
    <property type="term" value="C:cytoplasmic exosome (RNase complex)"/>
    <property type="evidence" value="ECO:0007669"/>
    <property type="project" value="TreeGrafter"/>
</dbReference>
<dbReference type="SUPFAM" id="SSF55666">
    <property type="entry name" value="Ribonuclease PH domain 2-like"/>
    <property type="match status" value="1"/>
</dbReference>
<dbReference type="EMBL" id="GCKF01027874">
    <property type="protein sequence ID" value="JAG98150.1"/>
    <property type="molecule type" value="Transcribed_RNA"/>
</dbReference>
<dbReference type="Pfam" id="PF01138">
    <property type="entry name" value="RNase_PH"/>
    <property type="match status" value="1"/>
</dbReference>
<accession>A0A0D6R8A7</accession>
<keyword evidence="3" id="KW-0698">rRNA processing</keyword>
<keyword evidence="5" id="KW-0539">Nucleus</keyword>
<evidence type="ECO:0000259" key="6">
    <source>
        <dbReference type="Pfam" id="PF01138"/>
    </source>
</evidence>
<dbReference type="PANTHER" id="PTHR11953:SF1">
    <property type="entry name" value="EXOSOME COMPLEX COMPONENT RRP46"/>
    <property type="match status" value="1"/>
</dbReference>
<dbReference type="PANTHER" id="PTHR11953">
    <property type="entry name" value="EXOSOME COMPLEX COMPONENT"/>
    <property type="match status" value="1"/>
</dbReference>
<evidence type="ECO:0000256" key="4">
    <source>
        <dbReference type="ARBA" id="ARBA00022835"/>
    </source>
</evidence>
<name>A0A0D6R8A7_ARACU</name>
<dbReference type="SUPFAM" id="SSF54211">
    <property type="entry name" value="Ribosomal protein S5 domain 2-like"/>
    <property type="match status" value="1"/>
</dbReference>
<dbReference type="CDD" id="cd11372">
    <property type="entry name" value="RNase_PH_RRP46"/>
    <property type="match status" value="1"/>
</dbReference>
<dbReference type="AlphaFoldDB" id="A0A0D6R8A7"/>
<dbReference type="GO" id="GO:0003723">
    <property type="term" value="F:RNA binding"/>
    <property type="evidence" value="ECO:0007669"/>
    <property type="project" value="TreeGrafter"/>
</dbReference>
<protein>
    <recommendedName>
        <fullName evidence="6">Exoribonuclease phosphorolytic domain-containing protein</fullName>
    </recommendedName>
</protein>
<evidence type="ECO:0000256" key="5">
    <source>
        <dbReference type="ARBA" id="ARBA00023242"/>
    </source>
</evidence>
<feature type="domain" description="Exoribonuclease phosphorolytic" evidence="6">
    <location>
        <begin position="19"/>
        <end position="141"/>
    </location>
</feature>
<dbReference type="GO" id="GO:0071028">
    <property type="term" value="P:nuclear mRNA surveillance"/>
    <property type="evidence" value="ECO:0007669"/>
    <property type="project" value="TreeGrafter"/>
</dbReference>
<dbReference type="GO" id="GO:0000176">
    <property type="term" value="C:nuclear exosome (RNase complex)"/>
    <property type="evidence" value="ECO:0007669"/>
    <property type="project" value="TreeGrafter"/>
</dbReference>
<dbReference type="InterPro" id="IPR036345">
    <property type="entry name" value="ExoRNase_PH_dom2_sf"/>
</dbReference>
<dbReference type="GO" id="GO:0006364">
    <property type="term" value="P:rRNA processing"/>
    <property type="evidence" value="ECO:0007669"/>
    <property type="project" value="UniProtKB-KW"/>
</dbReference>
<dbReference type="GO" id="GO:0016075">
    <property type="term" value="P:rRNA catabolic process"/>
    <property type="evidence" value="ECO:0007669"/>
    <property type="project" value="TreeGrafter"/>
</dbReference>
<dbReference type="InterPro" id="IPR027408">
    <property type="entry name" value="PNPase/RNase_PH_dom_sf"/>
</dbReference>
<dbReference type="GO" id="GO:0005730">
    <property type="term" value="C:nucleolus"/>
    <property type="evidence" value="ECO:0007669"/>
    <property type="project" value="TreeGrafter"/>
</dbReference>
<dbReference type="InterPro" id="IPR050080">
    <property type="entry name" value="RNase_PH"/>
</dbReference>
<dbReference type="Gene3D" id="3.30.230.70">
    <property type="entry name" value="GHMP Kinase, N-terminal domain"/>
    <property type="match status" value="1"/>
</dbReference>
<sequence length="252" mass="26937">MAVPMDTQTSRPDGRSANEVRSLSCSRGLLQRAHGSARWSQDNTIVLAGVYGPKGGGGFGKKENPERATLEVIWKPKTGQAGKAEKECELIVKRTVDYIFLSAVHPNTITSIIIQVVNDDGAILACAINAACAALVDAGIPLRNIVVSVCCGVRDNGEVILDPTKAEEQKVQAHVCLVFPCHPLTVVPEGPPTVDNEPLEHGIISSITHGAMLVDNYLDCLERGRAASSKISEFIRSSIEQSQRVIDLATSS</sequence>
<comment type="similarity">
    <text evidence="2">Belongs to the RNase PH family.</text>
</comment>
<comment type="subcellular location">
    <subcellularLocation>
        <location evidence="1">Nucleus</location>
    </subcellularLocation>
</comment>
<dbReference type="GO" id="GO:0034475">
    <property type="term" value="P:U4 snRNA 3'-end processing"/>
    <property type="evidence" value="ECO:0007669"/>
    <property type="project" value="TreeGrafter"/>
</dbReference>
<dbReference type="GO" id="GO:0071051">
    <property type="term" value="P:poly(A)-dependent snoRNA 3'-end processing"/>
    <property type="evidence" value="ECO:0007669"/>
    <property type="project" value="TreeGrafter"/>
</dbReference>
<reference evidence="7" key="1">
    <citation type="submission" date="2015-03" db="EMBL/GenBank/DDBJ databases">
        <title>A transcriptome of Araucaria cunninghamii, an australian fine timber species.</title>
        <authorList>
            <person name="Jing Yi C.J.Y."/>
            <person name="Yin San L.Y.S."/>
            <person name="Abdul Karim S.S."/>
            <person name="Wan Azmi N.N."/>
            <person name="Hercus R.R."/>
            <person name="Croft L.L."/>
        </authorList>
    </citation>
    <scope>NUCLEOTIDE SEQUENCE</scope>
    <source>
        <strain evidence="7">MI0301</strain>
        <tissue evidence="7">Leaf</tissue>
    </source>
</reference>
<evidence type="ECO:0000313" key="7">
    <source>
        <dbReference type="EMBL" id="JAG98150.1"/>
    </source>
</evidence>
<dbReference type="InterPro" id="IPR020568">
    <property type="entry name" value="Ribosomal_Su5_D2-typ_SF"/>
</dbReference>
<organism evidence="7">
    <name type="scientific">Araucaria cunninghamii</name>
    <name type="common">Hoop pine</name>
    <name type="synonym">Moreton Bay pine</name>
    <dbReference type="NCBI Taxonomy" id="56994"/>
    <lineage>
        <taxon>Eukaryota</taxon>
        <taxon>Viridiplantae</taxon>
        <taxon>Streptophyta</taxon>
        <taxon>Embryophyta</taxon>
        <taxon>Tracheophyta</taxon>
        <taxon>Spermatophyta</taxon>
        <taxon>Pinopsida</taxon>
        <taxon>Pinidae</taxon>
        <taxon>Conifers II</taxon>
        <taxon>Araucariales</taxon>
        <taxon>Araucariaceae</taxon>
        <taxon>Araucaria</taxon>
    </lineage>
</organism>
<keyword evidence="4" id="KW-0271">Exosome</keyword>
<evidence type="ECO:0000256" key="3">
    <source>
        <dbReference type="ARBA" id="ARBA00022552"/>
    </source>
</evidence>
<dbReference type="InterPro" id="IPR001247">
    <property type="entry name" value="ExoRNase_PH_dom1"/>
</dbReference>
<evidence type="ECO:0000256" key="1">
    <source>
        <dbReference type="ARBA" id="ARBA00004123"/>
    </source>
</evidence>
<evidence type="ECO:0000256" key="2">
    <source>
        <dbReference type="ARBA" id="ARBA00006678"/>
    </source>
</evidence>
<proteinExistence type="inferred from homology"/>